<organism evidence="1">
    <name type="scientific">Candidatus Methanomethylicus mesodigestus</name>
    <dbReference type="NCBI Taxonomy" id="1867258"/>
    <lineage>
        <taxon>Archaea</taxon>
        <taxon>Thermoproteota</taxon>
        <taxon>Methanosuratincolia</taxon>
        <taxon>Candidatus Methanomethylicales</taxon>
        <taxon>Candidatus Methanomethylicaceae</taxon>
        <taxon>Candidatus Methanomethylicus</taxon>
    </lineage>
</organism>
<dbReference type="Pfam" id="PF08734">
    <property type="entry name" value="GYD"/>
    <property type="match status" value="1"/>
</dbReference>
<reference evidence="1" key="1">
    <citation type="journal article" date="2020" name="mSystems">
        <title>Genome- and Community-Level Interaction Insights into Carbon Utilization and Element Cycling Functions of Hydrothermarchaeota in Hydrothermal Sediment.</title>
        <authorList>
            <person name="Zhou Z."/>
            <person name="Liu Y."/>
            <person name="Xu W."/>
            <person name="Pan J."/>
            <person name="Luo Z.H."/>
            <person name="Li M."/>
        </authorList>
    </citation>
    <scope>NUCLEOTIDE SEQUENCE [LARGE SCALE GENOMIC DNA]</scope>
    <source>
        <strain evidence="1">SpSt-468</strain>
    </source>
</reference>
<sequence length="109" mass="11957">MPYYVLLSNLTSEGRETIKTKPERIQEVNKEVEALGARVVSQFATLGPYDFVTILQAPNNDAVYMISAEFGSRGTVKILSMPAIKVEDFVTGMKKGKIEDTAEKGGTLL</sequence>
<comment type="caution">
    <text evidence="1">The sequence shown here is derived from an EMBL/GenBank/DDBJ whole genome shotgun (WGS) entry which is preliminary data.</text>
</comment>
<gene>
    <name evidence="1" type="ORF">ENS19_06810</name>
</gene>
<dbReference type="AlphaFoldDB" id="A0A7C3EXC0"/>
<evidence type="ECO:0000313" key="1">
    <source>
        <dbReference type="EMBL" id="HFK20969.1"/>
    </source>
</evidence>
<proteinExistence type="predicted"/>
<dbReference type="EMBL" id="DSTX01000011">
    <property type="protein sequence ID" value="HFK20969.1"/>
    <property type="molecule type" value="Genomic_DNA"/>
</dbReference>
<accession>A0A7C3EXC0</accession>
<protein>
    <submittedName>
        <fullName evidence="1">GYD domain-containing protein</fullName>
    </submittedName>
</protein>
<dbReference type="InterPro" id="IPR014845">
    <property type="entry name" value="GYD/TTHA1554"/>
</dbReference>
<name>A0A7C3EXC0_9CREN</name>